<comment type="similarity">
    <text evidence="2">Belongs to the tectonin family.</text>
</comment>
<name>A0A2T7P2B4_POMCA</name>
<dbReference type="Pfam" id="PF06462">
    <property type="entry name" value="Hyd_WA"/>
    <property type="match status" value="1"/>
</dbReference>
<comment type="caution">
    <text evidence="3">The sequence shown here is derived from an EMBL/GenBank/DDBJ whole genome shotgun (WGS) entry which is preliminary data.</text>
</comment>
<dbReference type="SMART" id="SM00706">
    <property type="entry name" value="TECPR"/>
    <property type="match status" value="3"/>
</dbReference>
<sequence length="276" mass="30785">MKLATPEGRTENYLNISRHASTVAFLLVVFALIECQAFTSVKLPRDENWPYSYVSIGPAGVWAVNRANKLFYRTGTYGDNPNMGSGWQFKVDGRTEMFRIEGISKANPLGASPYSWEWWTIYIGMSLRQDARFSVRIDTDNKVQTLTWRSCWWASRVTNWCYSYDSWTESITTGGAGAWLTTSQLKYKTGTYGNPDTEGGAWILVDSSPFQHVSSGSGVVLAVRSNGELVQRTGITCSLPQGTGWSSMLKSMTRVDTYGTVAWAVDTAGDLYFINL</sequence>
<dbReference type="AlphaFoldDB" id="A0A2T7P2B4"/>
<dbReference type="PANTHER" id="PTHR23250:SF3">
    <property type="entry name" value="FISH-EGG LECTIN-LIKE ISOFORM X1-RELATED"/>
    <property type="match status" value="1"/>
</dbReference>
<accession>A0A2T7P2B4</accession>
<dbReference type="GO" id="GO:0030246">
    <property type="term" value="F:carbohydrate binding"/>
    <property type="evidence" value="ECO:0007669"/>
    <property type="project" value="UniProtKB-KW"/>
</dbReference>
<protein>
    <submittedName>
        <fullName evidence="3">Uncharacterized protein</fullName>
    </submittedName>
</protein>
<evidence type="ECO:0000313" key="4">
    <source>
        <dbReference type="Proteomes" id="UP000245119"/>
    </source>
</evidence>
<dbReference type="Proteomes" id="UP000245119">
    <property type="component" value="Linkage Group LG7"/>
</dbReference>
<proteinExistence type="inferred from homology"/>
<dbReference type="EMBL" id="PZQS01000007">
    <property type="protein sequence ID" value="PVD27550.1"/>
    <property type="molecule type" value="Genomic_DNA"/>
</dbReference>
<dbReference type="PANTHER" id="PTHR23250">
    <property type="entry name" value="DYSFERLIN-RELATED"/>
    <property type="match status" value="1"/>
</dbReference>
<keyword evidence="4" id="KW-1185">Reference proteome</keyword>
<dbReference type="InterPro" id="IPR051513">
    <property type="entry name" value="Tectonin_beta-prop"/>
</dbReference>
<dbReference type="InterPro" id="IPR006624">
    <property type="entry name" value="Beta-propeller_rpt_TECPR"/>
</dbReference>
<organism evidence="3 4">
    <name type="scientific">Pomacea canaliculata</name>
    <name type="common">Golden apple snail</name>
    <dbReference type="NCBI Taxonomy" id="400727"/>
    <lineage>
        <taxon>Eukaryota</taxon>
        <taxon>Metazoa</taxon>
        <taxon>Spiralia</taxon>
        <taxon>Lophotrochozoa</taxon>
        <taxon>Mollusca</taxon>
        <taxon>Gastropoda</taxon>
        <taxon>Caenogastropoda</taxon>
        <taxon>Architaenioglossa</taxon>
        <taxon>Ampullarioidea</taxon>
        <taxon>Ampullariidae</taxon>
        <taxon>Pomacea</taxon>
    </lineage>
</organism>
<keyword evidence="1" id="KW-0430">Lectin</keyword>
<gene>
    <name evidence="3" type="ORF">C0Q70_12712</name>
</gene>
<reference evidence="3 4" key="1">
    <citation type="submission" date="2018-04" db="EMBL/GenBank/DDBJ databases">
        <title>The genome of golden apple snail Pomacea canaliculata provides insight into stress tolerance and invasive adaptation.</title>
        <authorList>
            <person name="Liu C."/>
            <person name="Liu B."/>
            <person name="Ren Y."/>
            <person name="Zhang Y."/>
            <person name="Wang H."/>
            <person name="Li S."/>
            <person name="Jiang F."/>
            <person name="Yin L."/>
            <person name="Zhang G."/>
            <person name="Qian W."/>
            <person name="Fan W."/>
        </authorList>
    </citation>
    <scope>NUCLEOTIDE SEQUENCE [LARGE SCALE GENOMIC DNA]</scope>
    <source>
        <strain evidence="3">SZHN2017</strain>
        <tissue evidence="3">Muscle</tissue>
    </source>
</reference>
<evidence type="ECO:0000256" key="2">
    <source>
        <dbReference type="ARBA" id="ARBA00038331"/>
    </source>
</evidence>
<evidence type="ECO:0000313" key="3">
    <source>
        <dbReference type="EMBL" id="PVD27550.1"/>
    </source>
</evidence>
<evidence type="ECO:0000256" key="1">
    <source>
        <dbReference type="ARBA" id="ARBA00022734"/>
    </source>
</evidence>